<dbReference type="AlphaFoldDB" id="A0A1X7S4Z1"/>
<feature type="compositionally biased region" description="Low complexity" evidence="1">
    <location>
        <begin position="60"/>
        <end position="71"/>
    </location>
</feature>
<dbReference type="InterPro" id="IPR052523">
    <property type="entry name" value="Trichothecene_AcTrans"/>
</dbReference>
<dbReference type="PROSITE" id="PS51186">
    <property type="entry name" value="GNAT"/>
    <property type="match status" value="1"/>
</dbReference>
<dbReference type="EMBL" id="LT853701">
    <property type="protein sequence ID" value="SMQ54580.1"/>
    <property type="molecule type" value="Genomic_DNA"/>
</dbReference>
<dbReference type="PANTHER" id="PTHR42791:SF16">
    <property type="entry name" value="N-ACETYLTRANSFERASE DOMAIN-CONTAINING PROTEIN"/>
    <property type="match status" value="1"/>
</dbReference>
<keyword evidence="4" id="KW-1185">Reference proteome</keyword>
<feature type="domain" description="N-acetyltransferase" evidence="2">
    <location>
        <begin position="141"/>
        <end position="273"/>
    </location>
</feature>
<dbReference type="InterPro" id="IPR016181">
    <property type="entry name" value="Acyl_CoA_acyltransferase"/>
</dbReference>
<feature type="compositionally biased region" description="Polar residues" evidence="1">
    <location>
        <begin position="49"/>
        <end position="59"/>
    </location>
</feature>
<reference evidence="3 4" key="1">
    <citation type="submission" date="2016-06" db="EMBL/GenBank/DDBJ databases">
        <authorList>
            <person name="Kjaerup R.B."/>
            <person name="Dalgaard T.S."/>
            <person name="Juul-Madsen H.R."/>
        </authorList>
    </citation>
    <scope>NUCLEOTIDE SEQUENCE [LARGE SCALE GENOMIC DNA]</scope>
</reference>
<dbReference type="PANTHER" id="PTHR42791">
    <property type="entry name" value="GNAT FAMILY ACETYLTRANSFERASE"/>
    <property type="match status" value="1"/>
</dbReference>
<dbReference type="CDD" id="cd04301">
    <property type="entry name" value="NAT_SF"/>
    <property type="match status" value="1"/>
</dbReference>
<dbReference type="Pfam" id="PF00583">
    <property type="entry name" value="Acetyltransf_1"/>
    <property type="match status" value="1"/>
</dbReference>
<dbReference type="Gene3D" id="3.40.630.30">
    <property type="match status" value="1"/>
</dbReference>
<sequence length="300" mass="33134">MIERGKSFLRLTSISTSSGKLHPGTSAVTIYKYTTPVAFSSTTPLNIPISPSHTAQNAHPPSNLRRPRPSSQSLAKAFFNEPLYGQYMHPHREQYPDDVYLTFLHKLRLAWLGSMDQVLVSYKSNPEDTSKEIITGCAHWNRISSSSGDGWLTTAKIAAMKTYSYLESFAYPNRAADPSRLPILSEAGPYCAHFWTGTRSEVWDLVLLGVDPSQGRQGFGKELVAWGFEKAKGEGVGCSVTSSQGNEGWYQRCGFETLVGWVGEQGGMRNPIKREGIPGGAVLFWDNGRGTEGVEEYVEK</sequence>
<dbReference type="STRING" id="1276538.A0A1X7S4Z1"/>
<dbReference type="InterPro" id="IPR000182">
    <property type="entry name" value="GNAT_dom"/>
</dbReference>
<dbReference type="GO" id="GO:0016747">
    <property type="term" value="F:acyltransferase activity, transferring groups other than amino-acyl groups"/>
    <property type="evidence" value="ECO:0007669"/>
    <property type="project" value="InterPro"/>
</dbReference>
<proteinExistence type="predicted"/>
<dbReference type="SUPFAM" id="SSF55729">
    <property type="entry name" value="Acyl-CoA N-acyltransferases (Nat)"/>
    <property type="match status" value="1"/>
</dbReference>
<name>A0A1X7S4Z1_ZYMT9</name>
<organism evidence="3 4">
    <name type="scientific">Zymoseptoria tritici (strain ST99CH_3D7)</name>
    <dbReference type="NCBI Taxonomy" id="1276538"/>
    <lineage>
        <taxon>Eukaryota</taxon>
        <taxon>Fungi</taxon>
        <taxon>Dikarya</taxon>
        <taxon>Ascomycota</taxon>
        <taxon>Pezizomycotina</taxon>
        <taxon>Dothideomycetes</taxon>
        <taxon>Dothideomycetidae</taxon>
        <taxon>Mycosphaerellales</taxon>
        <taxon>Mycosphaerellaceae</taxon>
        <taxon>Zymoseptoria</taxon>
    </lineage>
</organism>
<gene>
    <name evidence="3" type="ORF">ZT3D7_G9735</name>
</gene>
<feature type="region of interest" description="Disordered" evidence="1">
    <location>
        <begin position="49"/>
        <end position="71"/>
    </location>
</feature>
<evidence type="ECO:0000259" key="2">
    <source>
        <dbReference type="PROSITE" id="PS51186"/>
    </source>
</evidence>
<protein>
    <recommendedName>
        <fullName evidence="2">N-acetyltransferase domain-containing protein</fullName>
    </recommendedName>
</protein>
<accession>A0A1X7S4Z1</accession>
<evidence type="ECO:0000313" key="4">
    <source>
        <dbReference type="Proteomes" id="UP000215127"/>
    </source>
</evidence>
<evidence type="ECO:0000256" key="1">
    <source>
        <dbReference type="SAM" id="MobiDB-lite"/>
    </source>
</evidence>
<dbReference type="Proteomes" id="UP000215127">
    <property type="component" value="Chromosome 10"/>
</dbReference>
<evidence type="ECO:0000313" key="3">
    <source>
        <dbReference type="EMBL" id="SMQ54580.1"/>
    </source>
</evidence>